<evidence type="ECO:0000313" key="2">
    <source>
        <dbReference type="EMBL" id="KAG0649612.1"/>
    </source>
</evidence>
<dbReference type="SUPFAM" id="SSF55729">
    <property type="entry name" value="Acyl-CoA N-acyltransferases (Nat)"/>
    <property type="match status" value="1"/>
</dbReference>
<protein>
    <recommendedName>
        <fullName evidence="1">LYC1 C-terminal domain-containing protein</fullName>
    </recommendedName>
</protein>
<organism evidence="2 3">
    <name type="scientific">Hyphodiscus hymeniophilus</name>
    <dbReference type="NCBI Taxonomy" id="353542"/>
    <lineage>
        <taxon>Eukaryota</taxon>
        <taxon>Fungi</taxon>
        <taxon>Dikarya</taxon>
        <taxon>Ascomycota</taxon>
        <taxon>Pezizomycotina</taxon>
        <taxon>Leotiomycetes</taxon>
        <taxon>Helotiales</taxon>
        <taxon>Hyphodiscaceae</taxon>
        <taxon>Hyphodiscus</taxon>
    </lineage>
</organism>
<dbReference type="Proteomes" id="UP000785200">
    <property type="component" value="Unassembled WGS sequence"/>
</dbReference>
<dbReference type="Pfam" id="PF22998">
    <property type="entry name" value="GNAT_LYC1-like"/>
    <property type="match status" value="1"/>
</dbReference>
<evidence type="ECO:0000259" key="1">
    <source>
        <dbReference type="Pfam" id="PF22998"/>
    </source>
</evidence>
<keyword evidence="3" id="KW-1185">Reference proteome</keyword>
<reference evidence="2" key="1">
    <citation type="submission" date="2019-07" db="EMBL/GenBank/DDBJ databases">
        <title>Hyphodiscus hymeniophilus genome sequencing and assembly.</title>
        <authorList>
            <person name="Kramer G."/>
            <person name="Nodwell J."/>
        </authorList>
    </citation>
    <scope>NUCLEOTIDE SEQUENCE</scope>
    <source>
        <strain evidence="2">ATCC 34498</strain>
    </source>
</reference>
<accession>A0A9P6VL68</accession>
<comment type="caution">
    <text evidence="2">The sequence shown here is derived from an EMBL/GenBank/DDBJ whole genome shotgun (WGS) entry which is preliminary data.</text>
</comment>
<dbReference type="PANTHER" id="PTHR34815:SF2">
    <property type="entry name" value="N-ACETYLTRANSFERASE DOMAIN-CONTAINING PROTEIN"/>
    <property type="match status" value="1"/>
</dbReference>
<gene>
    <name evidence="2" type="ORF">D0Z07_3640</name>
</gene>
<dbReference type="InterPro" id="IPR053013">
    <property type="entry name" value="LAT"/>
</dbReference>
<feature type="domain" description="LYC1 C-terminal" evidence="1">
    <location>
        <begin position="176"/>
        <end position="370"/>
    </location>
</feature>
<proteinExistence type="predicted"/>
<evidence type="ECO:0000313" key="3">
    <source>
        <dbReference type="Proteomes" id="UP000785200"/>
    </source>
</evidence>
<dbReference type="InterPro" id="IPR016181">
    <property type="entry name" value="Acyl_CoA_acyltransferase"/>
</dbReference>
<dbReference type="Gene3D" id="3.40.630.30">
    <property type="match status" value="1"/>
</dbReference>
<dbReference type="EMBL" id="VNKQ01000007">
    <property type="protein sequence ID" value="KAG0649612.1"/>
    <property type="molecule type" value="Genomic_DNA"/>
</dbReference>
<name>A0A9P6VL68_9HELO</name>
<dbReference type="InterPro" id="IPR055100">
    <property type="entry name" value="GNAT_LYC1-like"/>
</dbReference>
<sequence>MADFPSSSSPSLALAHPSPAEIYKIHELSSIEWAGALTKEQYIENEHDLASLLNITHWILTQTGLPPDKRSIFASCETIRKRCFVTDEDVGVRGAAIQAIAGVFCEPKMRRHGYAGRMLEELKMLLHQKKTDEGEIEEVGSILFSDIGPEYYAKFGWAPFPSTMVELPASPGLPKIATKVVLAKDISDLCAEDQAMLLDSIGDLSASTTSMAIVPDHNTVLWHHMKEDYICQKLFGRQPKVKGAVAGKPGDRVWAIWTRGIYGPLNEPDYRNKLYILRLVIENPEAGDIGKQAEQLKSVLQAAQHEAAEWTLGHVELWNPDKRTRELIDRMGIEYRFSERQHEGIPGLMWFDDGDSQNVKWIASEKYAWC</sequence>
<dbReference type="PANTHER" id="PTHR34815">
    <property type="entry name" value="LYSINE ACETYLTRANSFERASE"/>
    <property type="match status" value="1"/>
</dbReference>
<dbReference type="AlphaFoldDB" id="A0A9P6VL68"/>
<dbReference type="OrthoDB" id="2020070at2759"/>